<protein>
    <submittedName>
        <fullName evidence="2">TlpA family protein disulfide reductase</fullName>
    </submittedName>
</protein>
<dbReference type="Gene3D" id="3.40.30.10">
    <property type="entry name" value="Glutaredoxin"/>
    <property type="match status" value="1"/>
</dbReference>
<dbReference type="InterPro" id="IPR036249">
    <property type="entry name" value="Thioredoxin-like_sf"/>
</dbReference>
<dbReference type="InterPro" id="IPR050553">
    <property type="entry name" value="Thioredoxin_ResA/DsbE_sf"/>
</dbReference>
<evidence type="ECO:0000313" key="2">
    <source>
        <dbReference type="EMBL" id="MBS9534991.1"/>
    </source>
</evidence>
<dbReference type="Proteomes" id="UP001519535">
    <property type="component" value="Unassembled WGS sequence"/>
</dbReference>
<proteinExistence type="predicted"/>
<sequence length="159" mass="17483">MADPVAPTESVELAPELEVAEWIGEPTPLASLRGRVVLIETFQMLCPGCVRYGLPQAQKLHRLFPQTAVIGLHTVFEHHEVTGPDALRVFVSEFDIRFPVAIDRHDGDDPMPVTMRRYGLQGTPSTLVIDKTGRLRFGHLGAIDDLALGILLGQLHAES</sequence>
<dbReference type="RefSeq" id="WP_214093854.1">
    <property type="nucleotide sequence ID" value="NZ_JAHCLR010000034.1"/>
</dbReference>
<organism evidence="2 3">
    <name type="scientific">Mycolicibacter acidiphilus</name>
    <dbReference type="NCBI Taxonomy" id="2835306"/>
    <lineage>
        <taxon>Bacteria</taxon>
        <taxon>Bacillati</taxon>
        <taxon>Actinomycetota</taxon>
        <taxon>Actinomycetes</taxon>
        <taxon>Mycobacteriales</taxon>
        <taxon>Mycobacteriaceae</taxon>
        <taxon>Mycolicibacter</taxon>
    </lineage>
</organism>
<comment type="caution">
    <text evidence="2">The sequence shown here is derived from an EMBL/GenBank/DDBJ whole genome shotgun (WGS) entry which is preliminary data.</text>
</comment>
<accession>A0ABS5RL18</accession>
<dbReference type="Pfam" id="PF00578">
    <property type="entry name" value="AhpC-TSA"/>
    <property type="match status" value="1"/>
</dbReference>
<feature type="domain" description="Alkyl hydroperoxide reductase subunit C/ Thiol specific antioxidant" evidence="1">
    <location>
        <begin position="14"/>
        <end position="136"/>
    </location>
</feature>
<evidence type="ECO:0000259" key="1">
    <source>
        <dbReference type="Pfam" id="PF00578"/>
    </source>
</evidence>
<keyword evidence="3" id="KW-1185">Reference proteome</keyword>
<dbReference type="PANTHER" id="PTHR42852:SF13">
    <property type="entry name" value="PROTEIN DIPZ"/>
    <property type="match status" value="1"/>
</dbReference>
<evidence type="ECO:0000313" key="3">
    <source>
        <dbReference type="Proteomes" id="UP001519535"/>
    </source>
</evidence>
<reference evidence="2 3" key="1">
    <citation type="submission" date="2021-05" db="EMBL/GenBank/DDBJ databases">
        <title>Mycobacterium acidophilum sp. nov., an extremely acid-tolerant member of the genus Mycobacterium.</title>
        <authorList>
            <person name="Xia J."/>
        </authorList>
    </citation>
    <scope>NUCLEOTIDE SEQUENCE [LARGE SCALE GENOMIC DNA]</scope>
    <source>
        <strain evidence="2 3">M1</strain>
    </source>
</reference>
<dbReference type="SUPFAM" id="SSF52833">
    <property type="entry name" value="Thioredoxin-like"/>
    <property type="match status" value="1"/>
</dbReference>
<dbReference type="CDD" id="cd02966">
    <property type="entry name" value="TlpA_like_family"/>
    <property type="match status" value="1"/>
</dbReference>
<dbReference type="PANTHER" id="PTHR42852">
    <property type="entry name" value="THIOL:DISULFIDE INTERCHANGE PROTEIN DSBE"/>
    <property type="match status" value="1"/>
</dbReference>
<dbReference type="EMBL" id="JAHCLR010000034">
    <property type="protein sequence ID" value="MBS9534991.1"/>
    <property type="molecule type" value="Genomic_DNA"/>
</dbReference>
<dbReference type="InterPro" id="IPR000866">
    <property type="entry name" value="AhpC/TSA"/>
</dbReference>
<name>A0ABS5RL18_9MYCO</name>
<gene>
    <name evidence="2" type="ORF">KIH27_15485</name>
</gene>